<dbReference type="InterPro" id="IPR016024">
    <property type="entry name" value="ARM-type_fold"/>
</dbReference>
<evidence type="ECO:0000313" key="1">
    <source>
        <dbReference type="EMBL" id="RDE51782.1"/>
    </source>
</evidence>
<evidence type="ECO:0008006" key="3">
    <source>
        <dbReference type="Google" id="ProtNLM"/>
    </source>
</evidence>
<evidence type="ECO:0000313" key="2">
    <source>
        <dbReference type="Proteomes" id="UP000253831"/>
    </source>
</evidence>
<reference evidence="1 2" key="1">
    <citation type="submission" date="2018-05" db="EMBL/GenBank/DDBJ databases">
        <title>Integrated omic analyses show evidence that a Ca. Accumulibacter phosphatis strain performs denitrification under micro-aerobic conditions.</title>
        <authorList>
            <person name="Camejo P.Y."/>
            <person name="Katherine M.D."/>
            <person name="Daniel N.R."/>
        </authorList>
    </citation>
    <scope>NUCLEOTIDE SEQUENCE [LARGE SCALE GENOMIC DNA]</scope>
    <source>
        <strain evidence="1">UW-LDO-IC</strain>
    </source>
</reference>
<proteinExistence type="predicted"/>
<organism evidence="1 2">
    <name type="scientific">Candidatus Accumulibacter meliphilus</name>
    <dbReference type="NCBI Taxonomy" id="2211374"/>
    <lineage>
        <taxon>Bacteria</taxon>
        <taxon>Pseudomonadati</taxon>
        <taxon>Pseudomonadota</taxon>
        <taxon>Betaproteobacteria</taxon>
        <taxon>Candidatus Accumulibacter</taxon>
    </lineage>
</organism>
<protein>
    <recommendedName>
        <fullName evidence="3">HEAT repeat domain-containing protein</fullName>
    </recommendedName>
</protein>
<dbReference type="Gene3D" id="1.25.10.10">
    <property type="entry name" value="Leucine-rich Repeat Variant"/>
    <property type="match status" value="1"/>
</dbReference>
<dbReference type="EMBL" id="QPGA01000004">
    <property type="protein sequence ID" value="RDE51782.1"/>
    <property type="molecule type" value="Genomic_DNA"/>
</dbReference>
<gene>
    <name evidence="1" type="ORF">DVS81_03920</name>
</gene>
<dbReference type="InterPro" id="IPR011989">
    <property type="entry name" value="ARM-like"/>
</dbReference>
<dbReference type="SUPFAM" id="SSF48371">
    <property type="entry name" value="ARM repeat"/>
    <property type="match status" value="1"/>
</dbReference>
<dbReference type="Proteomes" id="UP000253831">
    <property type="component" value="Unassembled WGS sequence"/>
</dbReference>
<sequence>MCPLRRPDPRSVRELVEGLEASHFNERALALAELVARGGASSAALVEALAPARGELRARVAQALAEIADPASADVLAALLDEADEQLRARGAQGLVRIGDARALEALLRTIDDYPDILREPDTLSTDGLTDLGPAVLPRVVPLLKAPGLMTRARAFLVVRRLVPRLAAAYDWQQLWVELGRYLPDAPQPQRDAAADQWIAWVGRQSS</sequence>
<comment type="caution">
    <text evidence="1">The sequence shown here is derived from an EMBL/GenBank/DDBJ whole genome shotgun (WGS) entry which is preliminary data.</text>
</comment>
<accession>A0A369XSP4</accession>
<name>A0A369XSP4_9PROT</name>
<dbReference type="Pfam" id="PF13646">
    <property type="entry name" value="HEAT_2"/>
    <property type="match status" value="1"/>
</dbReference>
<dbReference type="AlphaFoldDB" id="A0A369XSP4"/>